<name>A0A9P7GXN5_9HYPO</name>
<dbReference type="AlphaFoldDB" id="A0A9P7GXN5"/>
<evidence type="ECO:0000256" key="1">
    <source>
        <dbReference type="SAM" id="MobiDB-lite"/>
    </source>
</evidence>
<evidence type="ECO:0000313" key="3">
    <source>
        <dbReference type="Proteomes" id="UP000782241"/>
    </source>
</evidence>
<feature type="compositionally biased region" description="Polar residues" evidence="1">
    <location>
        <begin position="216"/>
        <end position="236"/>
    </location>
</feature>
<dbReference type="EMBL" id="JAGPUO010000013">
    <property type="protein sequence ID" value="KAG5658937.1"/>
    <property type="molecule type" value="Genomic_DNA"/>
</dbReference>
<sequence>MKHKAQLYSRFFTSKFHREQKESHTSHSLPFYLQPTSINLAFHTSPTHHTNTQILALNPHIIQTHIYEAMANQNSAALSGGIPWDQLIKFANEKKAEEEKSGRPAQLNQQQIIAISQLIDLVHDIEVEDKWVGELNKYCQQNRLPLPIFAPETFSLQVYGTNVPRSRVTCIITSKQESFPKEGYGYEAGQEVPSFKKAQKAKNFAAMHALRFLQGTGPSSRGNKRSASMTQESPSHTRVKAEEDTCDGGVSTASPSSSKDTGARTPISSTTAASTAASITATQGLAIRERVAVLGERLGFGIPEYCIEQSTIVDDDGETWMGRPVFRNDGRIPEGMGVVTGIAGRQQAEDLVAEKVLEWLQKEEKLREEQAASIGSV</sequence>
<accession>A0A9P7GXN5</accession>
<proteinExistence type="predicted"/>
<comment type="caution">
    <text evidence="2">The sequence shown here is derived from an EMBL/GenBank/DDBJ whole genome shotgun (WGS) entry which is preliminary data.</text>
</comment>
<feature type="region of interest" description="Disordered" evidence="1">
    <location>
        <begin position="215"/>
        <end position="274"/>
    </location>
</feature>
<organism evidence="2 3">
    <name type="scientific">Fusarium avenaceum</name>
    <dbReference type="NCBI Taxonomy" id="40199"/>
    <lineage>
        <taxon>Eukaryota</taxon>
        <taxon>Fungi</taxon>
        <taxon>Dikarya</taxon>
        <taxon>Ascomycota</taxon>
        <taxon>Pezizomycotina</taxon>
        <taxon>Sordariomycetes</taxon>
        <taxon>Hypocreomycetidae</taxon>
        <taxon>Hypocreales</taxon>
        <taxon>Nectriaceae</taxon>
        <taxon>Fusarium</taxon>
        <taxon>Fusarium tricinctum species complex</taxon>
    </lineage>
</organism>
<dbReference type="Proteomes" id="UP000782241">
    <property type="component" value="Unassembled WGS sequence"/>
</dbReference>
<feature type="compositionally biased region" description="Polar residues" evidence="1">
    <location>
        <begin position="251"/>
        <end position="260"/>
    </location>
</feature>
<dbReference type="CDD" id="cd00048">
    <property type="entry name" value="DSRM_SF"/>
    <property type="match status" value="1"/>
</dbReference>
<keyword evidence="3" id="KW-1185">Reference proteome</keyword>
<evidence type="ECO:0000313" key="2">
    <source>
        <dbReference type="EMBL" id="KAG5658937.1"/>
    </source>
</evidence>
<dbReference type="Gene3D" id="3.30.160.20">
    <property type="match status" value="1"/>
</dbReference>
<protein>
    <recommendedName>
        <fullName evidence="4">DRBM domain-containing protein</fullName>
    </recommendedName>
</protein>
<gene>
    <name evidence="2" type="ORF">KAF25_007490</name>
</gene>
<evidence type="ECO:0008006" key="4">
    <source>
        <dbReference type="Google" id="ProtNLM"/>
    </source>
</evidence>
<reference evidence="2" key="1">
    <citation type="submission" date="2021-04" db="EMBL/GenBank/DDBJ databases">
        <title>Draft genome of Fusarium avenaceum strain F156N33, isolated from an atmospheric sample in Virginia.</title>
        <authorList>
            <person name="Yang S."/>
            <person name="Vinatzer B.A."/>
            <person name="Coleman J."/>
        </authorList>
    </citation>
    <scope>NUCLEOTIDE SEQUENCE</scope>
    <source>
        <strain evidence="2">F156N33</strain>
    </source>
</reference>